<dbReference type="SUPFAM" id="SSF103481">
    <property type="entry name" value="Multidrug resistance efflux transporter EmrE"/>
    <property type="match status" value="2"/>
</dbReference>
<dbReference type="EMBL" id="VLLP01000001">
    <property type="protein sequence ID" value="TWJ27040.1"/>
    <property type="molecule type" value="Genomic_DNA"/>
</dbReference>
<comment type="similarity">
    <text evidence="2">Belongs to the EamA transporter family.</text>
</comment>
<feature type="domain" description="EamA" evidence="7">
    <location>
        <begin position="3"/>
        <end position="130"/>
    </location>
</feature>
<accession>A0A562W9V9</accession>
<dbReference type="InterPro" id="IPR000620">
    <property type="entry name" value="EamA_dom"/>
</dbReference>
<organism evidence="8 9">
    <name type="scientific">Micromonospora sagamiensis</name>
    <dbReference type="NCBI Taxonomy" id="47875"/>
    <lineage>
        <taxon>Bacteria</taxon>
        <taxon>Bacillati</taxon>
        <taxon>Actinomycetota</taxon>
        <taxon>Actinomycetes</taxon>
        <taxon>Micromonosporales</taxon>
        <taxon>Micromonosporaceae</taxon>
        <taxon>Micromonospora</taxon>
    </lineage>
</organism>
<reference evidence="8 9" key="1">
    <citation type="submission" date="2019-07" db="EMBL/GenBank/DDBJ databases">
        <title>R&amp;d 2014.</title>
        <authorList>
            <person name="Klenk H.-P."/>
        </authorList>
    </citation>
    <scope>NUCLEOTIDE SEQUENCE [LARGE SCALE GENOMIC DNA]</scope>
    <source>
        <strain evidence="8 9">DSM 43912</strain>
    </source>
</reference>
<evidence type="ECO:0000313" key="8">
    <source>
        <dbReference type="EMBL" id="TWJ27040.1"/>
    </source>
</evidence>
<evidence type="ECO:0000256" key="5">
    <source>
        <dbReference type="ARBA" id="ARBA00023136"/>
    </source>
</evidence>
<dbReference type="AlphaFoldDB" id="A0A562W9V9"/>
<feature type="transmembrane region" description="Helical" evidence="6">
    <location>
        <begin position="117"/>
        <end position="133"/>
    </location>
</feature>
<keyword evidence="3 6" id="KW-0812">Transmembrane</keyword>
<evidence type="ECO:0000256" key="3">
    <source>
        <dbReference type="ARBA" id="ARBA00022692"/>
    </source>
</evidence>
<dbReference type="OrthoDB" id="5242975at2"/>
<comment type="subcellular location">
    <subcellularLocation>
        <location evidence="1">Membrane</location>
        <topology evidence="1">Multi-pass membrane protein</topology>
    </subcellularLocation>
</comment>
<protein>
    <submittedName>
        <fullName evidence="8">Drug/metabolite transporter (DMT)-like permease</fullName>
    </submittedName>
</protein>
<comment type="caution">
    <text evidence="8">The sequence shown here is derived from an EMBL/GenBank/DDBJ whole genome shotgun (WGS) entry which is preliminary data.</text>
</comment>
<keyword evidence="4 6" id="KW-1133">Transmembrane helix</keyword>
<name>A0A562W9V9_9ACTN</name>
<dbReference type="Pfam" id="PF00892">
    <property type="entry name" value="EamA"/>
    <property type="match status" value="2"/>
</dbReference>
<evidence type="ECO:0000256" key="4">
    <source>
        <dbReference type="ARBA" id="ARBA00022989"/>
    </source>
</evidence>
<evidence type="ECO:0000313" key="9">
    <source>
        <dbReference type="Proteomes" id="UP000319728"/>
    </source>
</evidence>
<evidence type="ECO:0000256" key="1">
    <source>
        <dbReference type="ARBA" id="ARBA00004141"/>
    </source>
</evidence>
<keyword evidence="5 6" id="KW-0472">Membrane</keyword>
<feature type="transmembrane region" description="Helical" evidence="6">
    <location>
        <begin position="28"/>
        <end position="44"/>
    </location>
</feature>
<evidence type="ECO:0000259" key="7">
    <source>
        <dbReference type="Pfam" id="PF00892"/>
    </source>
</evidence>
<dbReference type="GO" id="GO:0016020">
    <property type="term" value="C:membrane"/>
    <property type="evidence" value="ECO:0007669"/>
    <property type="project" value="UniProtKB-SubCell"/>
</dbReference>
<feature type="transmembrane region" description="Helical" evidence="6">
    <location>
        <begin position="86"/>
        <end position="105"/>
    </location>
</feature>
<sequence>MAALALLWGSGFLWIKLALRGFNPVQIVFARLLLGFVVLAPLVLSRGLGFPRGWRLWGHLFVAALVANAIPYVLFGVGEQTVGSNVAGVLNATTPLWALLLAFLVGVDRSVTWRKGAGFGLGFLGVVVIFSPWESANEIASWGGLACLAAAASYGVSYVYMGRYLAGRGISPIVLSASQLGAATALLALAMPFAGLEPPVWRVDAVLSLLVLGILGTGVAYVLNYRIISDEGPTAASVVAYLLPIVAVLLGWLVVDEPVTGAILVGVGLVLVGVVLTRRPVAR</sequence>
<dbReference type="PANTHER" id="PTHR32322:SF9">
    <property type="entry name" value="AMINO-ACID METABOLITE EFFLUX PUMP-RELATED"/>
    <property type="match status" value="1"/>
</dbReference>
<feature type="transmembrane region" description="Helical" evidence="6">
    <location>
        <begin position="139"/>
        <end position="161"/>
    </location>
</feature>
<dbReference type="InterPro" id="IPR050638">
    <property type="entry name" value="AA-Vitamin_Transporters"/>
</dbReference>
<proteinExistence type="inferred from homology"/>
<feature type="transmembrane region" description="Helical" evidence="6">
    <location>
        <begin position="235"/>
        <end position="253"/>
    </location>
</feature>
<evidence type="ECO:0000256" key="6">
    <source>
        <dbReference type="SAM" id="Phobius"/>
    </source>
</evidence>
<feature type="transmembrane region" description="Helical" evidence="6">
    <location>
        <begin position="259"/>
        <end position="277"/>
    </location>
</feature>
<dbReference type="InterPro" id="IPR037185">
    <property type="entry name" value="EmrE-like"/>
</dbReference>
<feature type="transmembrane region" description="Helical" evidence="6">
    <location>
        <begin position="173"/>
        <end position="193"/>
    </location>
</feature>
<keyword evidence="9" id="KW-1185">Reference proteome</keyword>
<dbReference type="PANTHER" id="PTHR32322">
    <property type="entry name" value="INNER MEMBRANE TRANSPORTER"/>
    <property type="match status" value="1"/>
</dbReference>
<feature type="transmembrane region" description="Helical" evidence="6">
    <location>
        <begin position="56"/>
        <end position="74"/>
    </location>
</feature>
<gene>
    <name evidence="8" type="ORF">JD81_00523</name>
</gene>
<dbReference type="Proteomes" id="UP000319728">
    <property type="component" value="Unassembled WGS sequence"/>
</dbReference>
<feature type="transmembrane region" description="Helical" evidence="6">
    <location>
        <begin position="205"/>
        <end position="223"/>
    </location>
</feature>
<feature type="domain" description="EamA" evidence="7">
    <location>
        <begin position="142"/>
        <end position="277"/>
    </location>
</feature>
<evidence type="ECO:0000256" key="2">
    <source>
        <dbReference type="ARBA" id="ARBA00007362"/>
    </source>
</evidence>